<evidence type="ECO:0000313" key="2">
    <source>
        <dbReference type="EMBL" id="MQY50076.1"/>
    </source>
</evidence>
<proteinExistence type="predicted"/>
<feature type="region of interest" description="Disordered" evidence="1">
    <location>
        <begin position="117"/>
        <end position="141"/>
    </location>
</feature>
<protein>
    <submittedName>
        <fullName evidence="2">Uncharacterized protein</fullName>
    </submittedName>
</protein>
<evidence type="ECO:0000256" key="1">
    <source>
        <dbReference type="SAM" id="MobiDB-lite"/>
    </source>
</evidence>
<gene>
    <name evidence="2" type="ORF">GAO09_29015</name>
</gene>
<dbReference type="Proteomes" id="UP000435138">
    <property type="component" value="Unassembled WGS sequence"/>
</dbReference>
<sequence length="255" mass="28072">MPWDVNNHWVDIAEIRIDDTVTDSAFETETEFRLELRTNSHELDLEDVRVFVGFNRMTLQLECDGIEVAIGERHGDHTPQNDIVTKLIAKSTSGTKMAGSVGVDLDITTALSGMPFKASGSAEGTSGTSVERETTRTETSKFVSAKPGDKWVISSPNSEPLSAKYISADHPLCILKPKAKSNRTGLRAHLYAHKNDMVITSDQKPSLFAVTSEKKNKERVLAILLAKAVDDRREGLDVTTHIHLTTLNSLSPDDE</sequence>
<feature type="compositionally biased region" description="Low complexity" evidence="1">
    <location>
        <begin position="118"/>
        <end position="129"/>
    </location>
</feature>
<organism evidence="2 3">
    <name type="scientific">Endobacterium cereale</name>
    <dbReference type="NCBI Taxonomy" id="2663029"/>
    <lineage>
        <taxon>Bacteria</taxon>
        <taxon>Pseudomonadati</taxon>
        <taxon>Pseudomonadota</taxon>
        <taxon>Alphaproteobacteria</taxon>
        <taxon>Hyphomicrobiales</taxon>
        <taxon>Rhizobiaceae</taxon>
        <taxon>Endobacterium</taxon>
    </lineage>
</organism>
<accession>A0A6A8ALP7</accession>
<feature type="compositionally biased region" description="Basic and acidic residues" evidence="1">
    <location>
        <begin position="130"/>
        <end position="139"/>
    </location>
</feature>
<name>A0A6A8ALP7_9HYPH</name>
<evidence type="ECO:0000313" key="3">
    <source>
        <dbReference type="Proteomes" id="UP000435138"/>
    </source>
</evidence>
<keyword evidence="3" id="KW-1185">Reference proteome</keyword>
<dbReference type="AlphaFoldDB" id="A0A6A8ALP7"/>
<dbReference type="RefSeq" id="WP_153360373.1">
    <property type="nucleotide sequence ID" value="NZ_WIXI01000051.1"/>
</dbReference>
<reference evidence="2 3" key="1">
    <citation type="submission" date="2019-11" db="EMBL/GenBank/DDBJ databases">
        <title>Genome analysis of Rhizobacterium cereale a novel genus and species isolated from maize roots in North Spain.</title>
        <authorList>
            <person name="Menendez E."/>
            <person name="Flores-Felix J.D."/>
            <person name="Ramirez-Bahena M.-H."/>
            <person name="Igual J.M."/>
            <person name="Garcia-Fraile P."/>
            <person name="Peix A."/>
            <person name="Velazquez E."/>
        </authorList>
    </citation>
    <scope>NUCLEOTIDE SEQUENCE [LARGE SCALE GENOMIC DNA]</scope>
    <source>
        <strain evidence="2 3">RZME27</strain>
    </source>
</reference>
<dbReference type="EMBL" id="WIXI01000051">
    <property type="protein sequence ID" value="MQY50076.1"/>
    <property type="molecule type" value="Genomic_DNA"/>
</dbReference>
<comment type="caution">
    <text evidence="2">The sequence shown here is derived from an EMBL/GenBank/DDBJ whole genome shotgun (WGS) entry which is preliminary data.</text>
</comment>